<dbReference type="OrthoDB" id="10641682at2759"/>
<proteinExistence type="predicted"/>
<accession>A0A5E4NS56</accession>
<dbReference type="EMBL" id="CABPRJ010002413">
    <property type="protein sequence ID" value="VVC45810.1"/>
    <property type="molecule type" value="Genomic_DNA"/>
</dbReference>
<reference evidence="1 2" key="1">
    <citation type="submission" date="2019-08" db="EMBL/GenBank/DDBJ databases">
        <authorList>
            <person name="Alioto T."/>
            <person name="Alioto T."/>
            <person name="Gomez Garrido J."/>
        </authorList>
    </citation>
    <scope>NUCLEOTIDE SEQUENCE [LARGE SCALE GENOMIC DNA]</scope>
</reference>
<dbReference type="Proteomes" id="UP000325440">
    <property type="component" value="Unassembled WGS sequence"/>
</dbReference>
<protein>
    <submittedName>
        <fullName evidence="1">Uncharacterized protein</fullName>
    </submittedName>
</protein>
<evidence type="ECO:0000313" key="1">
    <source>
        <dbReference type="EMBL" id="VVC45810.1"/>
    </source>
</evidence>
<sequence>MVLYRTRIIIIVLVQILVIFIRESACINNRRALRLASMSAIRRTMTDNAKNMRMMTLRRPETALFGMKLSPPRRIKSQSEVDLEIAISMHYEHTETSNNNIDNVGSIDKMTNVLLKPMDALETFQHILNRIVQLLYNSYTSIFADIILISFVLSRNENDNHRVQFKTEYLDIVCSYIPRILDYLYISHIPKNIEYFYLNKFHCTLCYRMLNFVKNNCTATDTDYVLCTTRKVQEIYKNILSYLNRDDFPKESDNQQTDKMFIKNAYDHINKIDRTLIIDYAHVEFNIFKDVNKRFHNAIIQTADPKAISEIDDQLLKDIVNNFLRINTEYINELMLNTCDLVLDLSEEDVKDLSTPSVVSKLLLYTFRRLEKQFKDKVDEFQAKYGKNVLTRVNEKQINNGVLHVFKGLCDYTPKILLYLAERRVNIGSLSSLYLSFCGNLMDFIDSRCPRVFSNGNVEKDYTVRCVTESIKDKLMWNLYTITKIISKKDQYTSVLCTNVHNKYIENIHAALIDFRYQEIGLWPMYNWLSGKYFFTEDYDNSSFNQIKENIIYINGIPFTLSEIYYQFLPLNTKLETVFAFHNIILGNLDAIMNTYVYRYAFTIVLYLKHMNNKVDKQRLLILDGSTIWYEIGKSKLYKYLQSLPVSYNSPENILNIVSNIKCISYTVNNGYSAAESIQENIPPKILKETREWAEPQLVGKTGTDYLNRLNEILIDNCLNAMDIVSIFVNIAVKSDVIKLNVFSEQFPFTTDELFCAEHLSDIYSTN</sequence>
<organism evidence="1 2">
    <name type="scientific">Cinara cedri</name>
    <dbReference type="NCBI Taxonomy" id="506608"/>
    <lineage>
        <taxon>Eukaryota</taxon>
        <taxon>Metazoa</taxon>
        <taxon>Ecdysozoa</taxon>
        <taxon>Arthropoda</taxon>
        <taxon>Hexapoda</taxon>
        <taxon>Insecta</taxon>
        <taxon>Pterygota</taxon>
        <taxon>Neoptera</taxon>
        <taxon>Paraneoptera</taxon>
        <taxon>Hemiptera</taxon>
        <taxon>Sternorrhyncha</taxon>
        <taxon>Aphidomorpha</taxon>
        <taxon>Aphidoidea</taxon>
        <taxon>Aphididae</taxon>
        <taxon>Lachninae</taxon>
        <taxon>Cinara</taxon>
    </lineage>
</organism>
<name>A0A5E4NS56_9HEMI</name>
<dbReference type="AlphaFoldDB" id="A0A5E4NS56"/>
<gene>
    <name evidence="1" type="ORF">CINCED_3A014372</name>
</gene>
<evidence type="ECO:0000313" key="2">
    <source>
        <dbReference type="Proteomes" id="UP000325440"/>
    </source>
</evidence>
<keyword evidence="2" id="KW-1185">Reference proteome</keyword>